<reference key="1">
    <citation type="submission" date="2010-08" db="EMBL/GenBank/DDBJ databases">
        <authorList>
            <person name="Zeigler D.R."/>
        </authorList>
    </citation>
    <scope>NUCLEOTIDE SEQUENCE</scope>
    <source>
        <strain>W23</strain>
    </source>
</reference>
<dbReference type="Proteomes" id="UP000002233">
    <property type="component" value="Chromosome"/>
</dbReference>
<protein>
    <submittedName>
        <fullName evidence="1">Uncharacterized protein</fullName>
    </submittedName>
</protein>
<gene>
    <name evidence="1" type="ordered locus">BSUW23_05260</name>
</gene>
<dbReference type="AlphaFoldDB" id="E0TYQ4"/>
<evidence type="ECO:0000313" key="2">
    <source>
        <dbReference type="Proteomes" id="UP000002233"/>
    </source>
</evidence>
<proteinExistence type="predicted"/>
<evidence type="ECO:0000313" key="1">
    <source>
        <dbReference type="EMBL" id="ADM37105.1"/>
    </source>
</evidence>
<sequence>MGKYNFYFWLFKPFSFLSAKGNMNEDADEKYLKNRSLK</sequence>
<dbReference type="HOGENOM" id="CLU_3324694_0_0_9"/>
<dbReference type="EMBL" id="CP002183">
    <property type="protein sequence ID" value="ADM37105.1"/>
    <property type="molecule type" value="Genomic_DNA"/>
</dbReference>
<organism evidence="1 2">
    <name type="scientific">Bacillus spizizenii (strain ATCC 23059 / NRRL B-14472 / W23)</name>
    <name type="common">Bacillus subtilis subsp. spizizenii</name>
    <dbReference type="NCBI Taxonomy" id="655816"/>
    <lineage>
        <taxon>Bacteria</taxon>
        <taxon>Bacillati</taxon>
        <taxon>Bacillota</taxon>
        <taxon>Bacilli</taxon>
        <taxon>Bacillales</taxon>
        <taxon>Bacillaceae</taxon>
        <taxon>Bacillus</taxon>
    </lineage>
</organism>
<reference evidence="1 2" key="2">
    <citation type="journal article" date="2011" name="Microbiology">
        <title>The genome sequence of Bacillus subtilis subsp. spizizenii W23: insights into speciation within the B. subtilis complex and into the history of B. subtilis genetics.</title>
        <authorList>
            <person name="Zeigler D.R."/>
        </authorList>
    </citation>
    <scope>NUCLEOTIDE SEQUENCE [LARGE SCALE GENOMIC DNA]</scope>
    <source>
        <strain evidence="2">ATCC 23059 / NRRL B-14472 / W23</strain>
    </source>
</reference>
<dbReference type="KEGG" id="bss:BSUW23_05260"/>
<accession>E0TYQ4</accession>
<name>E0TYQ4_BACSH</name>